<dbReference type="SUPFAM" id="SSF47413">
    <property type="entry name" value="lambda repressor-like DNA-binding domains"/>
    <property type="match status" value="1"/>
</dbReference>
<keyword evidence="2" id="KW-1185">Reference proteome</keyword>
<dbReference type="InterPro" id="IPR010982">
    <property type="entry name" value="Lambda_DNA-bd_dom_sf"/>
</dbReference>
<evidence type="ECO:0000313" key="1">
    <source>
        <dbReference type="EMBL" id="MCQ4633464.1"/>
    </source>
</evidence>
<sequence length="68" mass="7863">MAIENAAELVKLLADEFNRRGTKPDEFAELTGISEERLELLRKGAWNKLTLREIAIISETLHVDLWRQ</sequence>
<reference evidence="1" key="1">
    <citation type="submission" date="2021-07" db="EMBL/GenBank/DDBJ databases">
        <title>Shinella sp. nov., a novel member of the genus Shinella from water.</title>
        <authorList>
            <person name="Deng Y."/>
        </authorList>
    </citation>
    <scope>NUCLEOTIDE SEQUENCE</scope>
    <source>
        <strain evidence="1">CPCC 100929</strain>
    </source>
</reference>
<protein>
    <submittedName>
        <fullName evidence="1">Helix-turn-helix transcriptional regulator</fullName>
    </submittedName>
</protein>
<dbReference type="RefSeq" id="WP_256120074.1">
    <property type="nucleotide sequence ID" value="NZ_WHSB02000012.1"/>
</dbReference>
<dbReference type="Proteomes" id="UP000996601">
    <property type="component" value="Unassembled WGS sequence"/>
</dbReference>
<organism evidence="1 2">
    <name type="scientific">Shinella lacus</name>
    <dbReference type="NCBI Taxonomy" id="2654216"/>
    <lineage>
        <taxon>Bacteria</taxon>
        <taxon>Pseudomonadati</taxon>
        <taxon>Pseudomonadota</taxon>
        <taxon>Alphaproteobacteria</taxon>
        <taxon>Hyphomicrobiales</taxon>
        <taxon>Rhizobiaceae</taxon>
        <taxon>Shinella</taxon>
    </lineage>
</organism>
<name>A0ABT1RE54_9HYPH</name>
<evidence type="ECO:0000313" key="2">
    <source>
        <dbReference type="Proteomes" id="UP000996601"/>
    </source>
</evidence>
<proteinExistence type="predicted"/>
<dbReference type="Gene3D" id="1.10.260.40">
    <property type="entry name" value="lambda repressor-like DNA-binding domains"/>
    <property type="match status" value="1"/>
</dbReference>
<gene>
    <name evidence="1" type="ORF">GB927_025720</name>
</gene>
<dbReference type="EMBL" id="WHSB02000012">
    <property type="protein sequence ID" value="MCQ4633464.1"/>
    <property type="molecule type" value="Genomic_DNA"/>
</dbReference>
<comment type="caution">
    <text evidence="1">The sequence shown here is derived from an EMBL/GenBank/DDBJ whole genome shotgun (WGS) entry which is preliminary data.</text>
</comment>
<accession>A0ABT1RE54</accession>